<dbReference type="EMBL" id="LT670849">
    <property type="protein sequence ID" value="SHN86240.1"/>
    <property type="molecule type" value="Genomic_DNA"/>
</dbReference>
<gene>
    <name evidence="2" type="ORF">SAMN05444170_6601</name>
</gene>
<evidence type="ECO:0000313" key="3">
    <source>
        <dbReference type="Proteomes" id="UP000184096"/>
    </source>
</evidence>
<proteinExistence type="predicted"/>
<feature type="signal peptide" evidence="1">
    <location>
        <begin position="1"/>
        <end position="20"/>
    </location>
</feature>
<evidence type="ECO:0000313" key="2">
    <source>
        <dbReference type="EMBL" id="SHN86240.1"/>
    </source>
</evidence>
<dbReference type="Proteomes" id="UP000184096">
    <property type="component" value="Chromosome I"/>
</dbReference>
<accession>A0A1M7UTH2</accession>
<evidence type="ECO:0000256" key="1">
    <source>
        <dbReference type="SAM" id="SignalP"/>
    </source>
</evidence>
<feature type="chain" id="PRO_5013178641" description="Peptidase MA superfamily protein" evidence="1">
    <location>
        <begin position="21"/>
        <end position="242"/>
    </location>
</feature>
<evidence type="ECO:0008006" key="4">
    <source>
        <dbReference type="Google" id="ProtNLM"/>
    </source>
</evidence>
<protein>
    <recommendedName>
        <fullName evidence="4">Peptidase MA superfamily protein</fullName>
    </recommendedName>
</protein>
<name>A0A1M7UTH2_9BRAD</name>
<keyword evidence="3" id="KW-1185">Reference proteome</keyword>
<sequence>MKAAAIAVFFCVAPAGTAVAALTHPQPLFPYHAEYGRLSLHSDRPFDAGRANQILADVERRLSRSSLNDDNAHRIFIISSEWRRRALLLWNAGAAGVNYYPLTRNVFLARANIDRDRVMTSTGEPKSPPRTLGYYAAHEIAHTLIKEQLTPLQQLKLPRWINEGLADDIGFGDDADIEGLIQRLQAGDPDLDPARSGYYDRYRLLVGYVMKHRGWVPGGLIASCMPQSEAEGELAADRGRVR</sequence>
<dbReference type="AlphaFoldDB" id="A0A1M7UTH2"/>
<keyword evidence="1" id="KW-0732">Signal</keyword>
<reference evidence="3" key="1">
    <citation type="submission" date="2016-11" db="EMBL/GenBank/DDBJ databases">
        <authorList>
            <person name="Varghese N."/>
            <person name="Submissions S."/>
        </authorList>
    </citation>
    <scope>NUCLEOTIDE SEQUENCE [LARGE SCALE GENOMIC DNA]</scope>
    <source>
        <strain evidence="3">GAS401</strain>
    </source>
</reference>
<organism evidence="2 3">
    <name type="scientific">Bradyrhizobium erythrophlei</name>
    <dbReference type="NCBI Taxonomy" id="1437360"/>
    <lineage>
        <taxon>Bacteria</taxon>
        <taxon>Pseudomonadati</taxon>
        <taxon>Pseudomonadota</taxon>
        <taxon>Alphaproteobacteria</taxon>
        <taxon>Hyphomicrobiales</taxon>
        <taxon>Nitrobacteraceae</taxon>
        <taxon>Bradyrhizobium</taxon>
    </lineage>
</organism>